<dbReference type="AlphaFoldDB" id="A0A6J6BSB3"/>
<reference evidence="1" key="1">
    <citation type="submission" date="2020-05" db="EMBL/GenBank/DDBJ databases">
        <authorList>
            <person name="Chiriac C."/>
            <person name="Salcher M."/>
            <person name="Ghai R."/>
            <person name="Kavagutti S V."/>
        </authorList>
    </citation>
    <scope>NUCLEOTIDE SEQUENCE</scope>
</reference>
<sequence length="109" mass="11826">MVTNKSTYIATTFSTKNLTNVILKSATTKISGKVGKSLQIKIPTVGSKRVGVRVTLKDPSNRTYTITSTTIEKNAAFLMPKLNFSKPGLYTISLYLGTSKKIVTVKIAP</sequence>
<evidence type="ECO:0000313" key="1">
    <source>
        <dbReference type="EMBL" id="CAB4542021.1"/>
    </source>
</evidence>
<name>A0A6J6BSB3_9ZZZZ</name>
<accession>A0A6J6BSB3</accession>
<protein>
    <submittedName>
        <fullName evidence="1">Unannotated protein</fullName>
    </submittedName>
</protein>
<dbReference type="EMBL" id="CAEZSP010000018">
    <property type="protein sequence ID" value="CAB4542021.1"/>
    <property type="molecule type" value="Genomic_DNA"/>
</dbReference>
<proteinExistence type="predicted"/>
<gene>
    <name evidence="1" type="ORF">UFOPK1440_00529</name>
</gene>
<organism evidence="1">
    <name type="scientific">freshwater metagenome</name>
    <dbReference type="NCBI Taxonomy" id="449393"/>
    <lineage>
        <taxon>unclassified sequences</taxon>
        <taxon>metagenomes</taxon>
        <taxon>ecological metagenomes</taxon>
    </lineage>
</organism>